<dbReference type="PANTHER" id="PTHR12606:SF141">
    <property type="entry name" value="GH15225P-RELATED"/>
    <property type="match status" value="1"/>
</dbReference>
<dbReference type="GO" id="GO:0016929">
    <property type="term" value="F:deSUMOylase activity"/>
    <property type="evidence" value="ECO:0007669"/>
    <property type="project" value="TreeGrafter"/>
</dbReference>
<evidence type="ECO:0000256" key="1">
    <source>
        <dbReference type="ARBA" id="ARBA00005234"/>
    </source>
</evidence>
<dbReference type="PANTHER" id="PTHR12606">
    <property type="entry name" value="SENTRIN/SUMO-SPECIFIC PROTEASE"/>
    <property type="match status" value="1"/>
</dbReference>
<accession>A0A6G0Q5X4</accession>
<dbReference type="PROSITE" id="PS50600">
    <property type="entry name" value="ULP_PROTEASE"/>
    <property type="match status" value="1"/>
</dbReference>
<dbReference type="Proteomes" id="UP000486351">
    <property type="component" value="Unassembled WGS sequence"/>
</dbReference>
<evidence type="ECO:0000259" key="5">
    <source>
        <dbReference type="PROSITE" id="PS50600"/>
    </source>
</evidence>
<dbReference type="Gene3D" id="1.10.418.20">
    <property type="match status" value="1"/>
</dbReference>
<dbReference type="EMBL" id="QXFY01005613">
    <property type="protein sequence ID" value="KAE9271581.1"/>
    <property type="molecule type" value="Genomic_DNA"/>
</dbReference>
<proteinExistence type="inferred from homology"/>
<reference evidence="6 7" key="1">
    <citation type="submission" date="2018-09" db="EMBL/GenBank/DDBJ databases">
        <title>Genomic investigation of the strawberry pathogen Phytophthora fragariae indicates pathogenicity is determined by transcriptional variation in three key races.</title>
        <authorList>
            <person name="Adams T.M."/>
            <person name="Armitage A.D."/>
            <person name="Sobczyk M.K."/>
            <person name="Bates H.J."/>
            <person name="Dunwell J.M."/>
            <person name="Nellist C.F."/>
            <person name="Harrison R.J."/>
        </authorList>
    </citation>
    <scope>NUCLEOTIDE SEQUENCE [LARGE SCALE GENOMIC DNA]</scope>
    <source>
        <strain evidence="6 7">NOV-77</strain>
    </source>
</reference>
<dbReference type="GO" id="GO:0016926">
    <property type="term" value="P:protein desumoylation"/>
    <property type="evidence" value="ECO:0007669"/>
    <property type="project" value="TreeGrafter"/>
</dbReference>
<name>A0A6G0Q5X4_9STRA</name>
<comment type="similarity">
    <text evidence="1">Belongs to the peptidase C48 family.</text>
</comment>
<evidence type="ECO:0000313" key="6">
    <source>
        <dbReference type="EMBL" id="KAE9271581.1"/>
    </source>
</evidence>
<comment type="caution">
    <text evidence="6">The sequence shown here is derived from an EMBL/GenBank/DDBJ whole genome shotgun (WGS) entry which is preliminary data.</text>
</comment>
<keyword evidence="4" id="KW-0788">Thiol protease</keyword>
<dbReference type="InterPro" id="IPR003653">
    <property type="entry name" value="Peptidase_C48_C"/>
</dbReference>
<dbReference type="AlphaFoldDB" id="A0A6G0Q5X4"/>
<gene>
    <name evidence="6" type="ORF">PF008_g30312</name>
</gene>
<feature type="domain" description="Ubiquitin-like protease family profile" evidence="5">
    <location>
        <begin position="292"/>
        <end position="447"/>
    </location>
</feature>
<dbReference type="GO" id="GO:0006508">
    <property type="term" value="P:proteolysis"/>
    <property type="evidence" value="ECO:0007669"/>
    <property type="project" value="UniProtKB-KW"/>
</dbReference>
<sequence length="479" mass="52875">MTKGAEELDVLTAVLAVEVETAAGARVVVPVVVPTVVVAVVNDAPDIDVAGGNNDDSDDVPSTLQTCVQPNLADTAPSPQPVHIKLNGRVVPVGRPRLNRNEQRAKAKADLKEFNQGMKLRGLLRERDVREVVAALKEIQPGLREVGSFLATFQVLGKAVGKPLAWRLDTNYVSDNVRYRLPEPTVDRALEQLREKLCGETEEIQLDSDGENVGGADGYVLSIEKIGTYTREQLEDMKWIWNLQRTCRRGLSLCSWLNIEVKSLVEEPVAVGLALNEFLNAWPYKVIPGFGFDIAMADLFCIRGSTWLNDDAMRAFSVFLKSYKNNAAVMIPPVKKPSRKNSTQSNVLLQEKQLAEIRAGISTVQYVLVPINLSGVHWGCLVIDGGSKTIQMYDSMNSKKNTKRLKAIALEIVSALPDTYTVLNIEGPLQKDGDSCGVFACLHLWKSVSSDAPTDVSTAGITKLRWMLLYAIWKMKCRW</sequence>
<evidence type="ECO:0000256" key="4">
    <source>
        <dbReference type="ARBA" id="ARBA00022807"/>
    </source>
</evidence>
<dbReference type="GO" id="GO:0005634">
    <property type="term" value="C:nucleus"/>
    <property type="evidence" value="ECO:0007669"/>
    <property type="project" value="TreeGrafter"/>
</dbReference>
<dbReference type="SUPFAM" id="SSF54001">
    <property type="entry name" value="Cysteine proteinases"/>
    <property type="match status" value="1"/>
</dbReference>
<keyword evidence="3" id="KW-0378">Hydrolase</keyword>
<keyword evidence="2" id="KW-0645">Protease</keyword>
<dbReference type="InterPro" id="IPR038765">
    <property type="entry name" value="Papain-like_cys_pep_sf"/>
</dbReference>
<evidence type="ECO:0000256" key="2">
    <source>
        <dbReference type="ARBA" id="ARBA00022670"/>
    </source>
</evidence>
<protein>
    <recommendedName>
        <fullName evidence="5">Ubiquitin-like protease family profile domain-containing protein</fullName>
    </recommendedName>
</protein>
<evidence type="ECO:0000313" key="7">
    <source>
        <dbReference type="Proteomes" id="UP000486351"/>
    </source>
</evidence>
<evidence type="ECO:0000256" key="3">
    <source>
        <dbReference type="ARBA" id="ARBA00022801"/>
    </source>
</evidence>
<dbReference type="Pfam" id="PF02902">
    <property type="entry name" value="Peptidase_C48"/>
    <property type="match status" value="1"/>
</dbReference>
<dbReference type="Gene3D" id="3.30.310.130">
    <property type="entry name" value="Ubiquitin-related"/>
    <property type="match status" value="1"/>
</dbReference>
<organism evidence="6 7">
    <name type="scientific">Phytophthora fragariae</name>
    <dbReference type="NCBI Taxonomy" id="53985"/>
    <lineage>
        <taxon>Eukaryota</taxon>
        <taxon>Sar</taxon>
        <taxon>Stramenopiles</taxon>
        <taxon>Oomycota</taxon>
        <taxon>Peronosporomycetes</taxon>
        <taxon>Peronosporales</taxon>
        <taxon>Peronosporaceae</taxon>
        <taxon>Phytophthora</taxon>
    </lineage>
</organism>